<accession>A0A2J8B3I4</accession>
<dbReference type="GO" id="GO:1990170">
    <property type="term" value="P:stress response to cadmium ion"/>
    <property type="evidence" value="ECO:0007669"/>
    <property type="project" value="TreeGrafter"/>
</dbReference>
<evidence type="ECO:0000313" key="2">
    <source>
        <dbReference type="EMBL" id="PNH19333.1"/>
    </source>
</evidence>
<feature type="domain" description="UVR" evidence="1">
    <location>
        <begin position="187"/>
        <end position="222"/>
    </location>
</feature>
<dbReference type="GO" id="GO:0005507">
    <property type="term" value="F:copper ion binding"/>
    <property type="evidence" value="ECO:0007669"/>
    <property type="project" value="TreeGrafter"/>
</dbReference>
<dbReference type="PANTHER" id="PTHR38430:SF1">
    <property type="entry name" value="PROTEIN-ARGININE KINASE ACTIVATOR PROTEIN"/>
    <property type="match status" value="1"/>
</dbReference>
<dbReference type="InterPro" id="IPR025542">
    <property type="entry name" value="YacH"/>
</dbReference>
<dbReference type="InterPro" id="IPR001943">
    <property type="entry name" value="UVR_dom"/>
</dbReference>
<dbReference type="PROSITE" id="PS50151">
    <property type="entry name" value="UVR"/>
    <property type="match status" value="1"/>
</dbReference>
<dbReference type="GO" id="GO:0008270">
    <property type="term" value="F:zinc ion binding"/>
    <property type="evidence" value="ECO:0007669"/>
    <property type="project" value="TreeGrafter"/>
</dbReference>
<organism evidence="2 3">
    <name type="scientific">Mageeibacillus indolicus</name>
    <dbReference type="NCBI Taxonomy" id="884684"/>
    <lineage>
        <taxon>Bacteria</taxon>
        <taxon>Bacillati</taxon>
        <taxon>Bacillota</taxon>
        <taxon>Clostridia</taxon>
        <taxon>Eubacteriales</taxon>
        <taxon>Oscillospiraceae</taxon>
        <taxon>Mageeibacillus</taxon>
    </lineage>
</organism>
<reference evidence="3" key="1">
    <citation type="submission" date="2017-04" db="EMBL/GenBank/DDBJ databases">
        <authorList>
            <person name="Bumgarner R.E."/>
            <person name="Fredricks D.N."/>
            <person name="Srinivasan S."/>
        </authorList>
    </citation>
    <scope>NUCLEOTIDE SEQUENCE [LARGE SCALE GENOMIC DNA]</scope>
    <source>
        <strain evidence="3">KA00405</strain>
    </source>
</reference>
<protein>
    <recommendedName>
        <fullName evidence="1">UVR domain-containing protein</fullName>
    </recommendedName>
</protein>
<gene>
    <name evidence="2" type="ORF">B7R76_00110</name>
</gene>
<dbReference type="AlphaFoldDB" id="A0A2J8B3I4"/>
<dbReference type="PANTHER" id="PTHR38430">
    <property type="entry name" value="PROTEIN-ARGININE KINASE ACTIVATOR PROTEIN"/>
    <property type="match status" value="1"/>
</dbReference>
<dbReference type="InterPro" id="IPR036876">
    <property type="entry name" value="UVR_dom_sf"/>
</dbReference>
<dbReference type="Proteomes" id="UP000236394">
    <property type="component" value="Unassembled WGS sequence"/>
</dbReference>
<comment type="caution">
    <text evidence="2">The sequence shown here is derived from an EMBL/GenBank/DDBJ whole genome shotgun (WGS) entry which is preliminary data.</text>
</comment>
<dbReference type="GO" id="GO:0050897">
    <property type="term" value="F:cobalt ion binding"/>
    <property type="evidence" value="ECO:0007669"/>
    <property type="project" value="TreeGrafter"/>
</dbReference>
<dbReference type="Pfam" id="PF02151">
    <property type="entry name" value="UVR"/>
    <property type="match status" value="1"/>
</dbReference>
<proteinExistence type="predicted"/>
<dbReference type="SUPFAM" id="SSF46600">
    <property type="entry name" value="C-terminal UvrC-binding domain of UvrB"/>
    <property type="match status" value="1"/>
</dbReference>
<name>A0A2J8B3I4_9FIRM</name>
<dbReference type="PIRSF" id="PIRSF015034">
    <property type="entry name" value="YacH"/>
    <property type="match status" value="1"/>
</dbReference>
<dbReference type="EMBL" id="NBZD01000001">
    <property type="protein sequence ID" value="PNH19333.1"/>
    <property type="molecule type" value="Genomic_DNA"/>
</dbReference>
<evidence type="ECO:0000259" key="1">
    <source>
        <dbReference type="PROSITE" id="PS50151"/>
    </source>
</evidence>
<evidence type="ECO:0000313" key="3">
    <source>
        <dbReference type="Proteomes" id="UP000236394"/>
    </source>
</evidence>
<dbReference type="GO" id="GO:0046870">
    <property type="term" value="F:cadmium ion binding"/>
    <property type="evidence" value="ECO:0007669"/>
    <property type="project" value="TreeGrafter"/>
</dbReference>
<dbReference type="GO" id="GO:1990169">
    <property type="term" value="P:stress response to copper ion"/>
    <property type="evidence" value="ECO:0007669"/>
    <property type="project" value="TreeGrafter"/>
</dbReference>
<sequence length="223" mass="25051">MIMMCEHCHKNVADIAYSYNYNGQKGSLNLCSNCFADMKTKGEIKDFWPNDDFFNSAWMTDNLSKPITPFFRPDNAVCNGCGLDYPTLMQNGRVGCAECYDVFADQLRSEILPRLQRGLHYCGRPYNRPLDPADLTLNQAAVGHGMRRAASTRKAAEKSKLGKKQADETVTTDGGDMVKECADPIKNAKIKELRAAMHECAAKEDYQGAIEYRNKIKALEEEE</sequence>